<feature type="chain" id="PRO_5015628071" evidence="2">
    <location>
        <begin position="25"/>
        <end position="369"/>
    </location>
</feature>
<dbReference type="PANTHER" id="PTHR43208">
    <property type="entry name" value="ABC TRANSPORTER SUBSTRATE-BINDING PROTEIN"/>
    <property type="match status" value="1"/>
</dbReference>
<protein>
    <submittedName>
        <fullName evidence="4">BMP family ABC transporter substrate-binding protein</fullName>
    </submittedName>
</protein>
<evidence type="ECO:0000256" key="2">
    <source>
        <dbReference type="SAM" id="SignalP"/>
    </source>
</evidence>
<dbReference type="InterPro" id="IPR003760">
    <property type="entry name" value="PnrA-like"/>
</dbReference>
<dbReference type="CDD" id="cd19963">
    <property type="entry name" value="PBP1_BMP-like"/>
    <property type="match status" value="1"/>
</dbReference>
<dbReference type="PANTHER" id="PTHR43208:SF1">
    <property type="entry name" value="ABC TRANSPORTER SUBSTRATE-BINDING PROTEIN"/>
    <property type="match status" value="1"/>
</dbReference>
<keyword evidence="1 2" id="KW-0732">Signal</keyword>
<dbReference type="GO" id="GO:0005886">
    <property type="term" value="C:plasma membrane"/>
    <property type="evidence" value="ECO:0007669"/>
    <property type="project" value="InterPro"/>
</dbReference>
<reference evidence="4 5" key="1">
    <citation type="submission" date="2018-02" db="EMBL/GenBank/DDBJ databases">
        <title>Reclassifiation of [Polyangium] brachysporum DSM 7029 as Guopingzhaonella breviflexa gen. nov., sp. nov., a member of the family Comamonadaceae.</title>
        <authorList>
            <person name="Tang B."/>
        </authorList>
    </citation>
    <scope>NUCLEOTIDE SEQUENCE [LARGE SCALE GENOMIC DNA]</scope>
    <source>
        <strain evidence="4 5">BCRC 80649</strain>
    </source>
</reference>
<evidence type="ECO:0000313" key="5">
    <source>
        <dbReference type="Proteomes" id="UP000238605"/>
    </source>
</evidence>
<keyword evidence="5" id="KW-1185">Reference proteome</keyword>
<accession>A0A2S5SS41</accession>
<dbReference type="AlphaFoldDB" id="A0A2S5SS41"/>
<dbReference type="EMBL" id="PSNX01000013">
    <property type="protein sequence ID" value="PPE65519.1"/>
    <property type="molecule type" value="Genomic_DNA"/>
</dbReference>
<proteinExistence type="predicted"/>
<organism evidence="4 5">
    <name type="scientific">Caldimonas caldifontis</name>
    <dbReference type="NCBI Taxonomy" id="1452508"/>
    <lineage>
        <taxon>Bacteria</taxon>
        <taxon>Pseudomonadati</taxon>
        <taxon>Pseudomonadota</taxon>
        <taxon>Betaproteobacteria</taxon>
        <taxon>Burkholderiales</taxon>
        <taxon>Sphaerotilaceae</taxon>
        <taxon>Caldimonas</taxon>
    </lineage>
</organism>
<feature type="domain" description="ABC transporter substrate-binding protein PnrA-like" evidence="3">
    <location>
        <begin position="40"/>
        <end position="320"/>
    </location>
</feature>
<dbReference type="SUPFAM" id="SSF53822">
    <property type="entry name" value="Periplasmic binding protein-like I"/>
    <property type="match status" value="1"/>
</dbReference>
<sequence>MYKNLKRAAVAAAFAFAFASGLSAQTPPPKPLPAAPAPLKVGFVFVSPVGEAGWTYQHNQGRLELEKNLGSKVQTTFVENVAEGADSERVMRDLAAQGNRLIIASSFGYLEPALKVAADFPQVAFEHAGGYKTAANLNTYNARYYEGRYLAGLIAGRMTRSGTAGYVAGFPVPEVVQGINAFARGLREANPQAQLRVIWLNAWFDPAREREAALTLMRQGADVITNHSGSTAVAQTVEAEGRWFIGYQSDMRRFAPKRQLTAVTHHWGGYYTRVAQAMLDGRWTPTPAWGGLKDGFIDLAPLHPEIPADVAKLVRERRQAIEEGRFHPFAGRIVDNQGRVRHEGGPMDDRRIAAMDYYVEGVVGQLPGR</sequence>
<dbReference type="Pfam" id="PF02608">
    <property type="entry name" value="Bmp"/>
    <property type="match status" value="1"/>
</dbReference>
<evidence type="ECO:0000259" key="3">
    <source>
        <dbReference type="Pfam" id="PF02608"/>
    </source>
</evidence>
<dbReference type="RefSeq" id="WP_104303342.1">
    <property type="nucleotide sequence ID" value="NZ_PSNX01000013.1"/>
</dbReference>
<dbReference type="InterPro" id="IPR052910">
    <property type="entry name" value="ABC-Purine-Binding"/>
</dbReference>
<comment type="caution">
    <text evidence="4">The sequence shown here is derived from an EMBL/GenBank/DDBJ whole genome shotgun (WGS) entry which is preliminary data.</text>
</comment>
<gene>
    <name evidence="4" type="ORF">C1704_13900</name>
</gene>
<feature type="signal peptide" evidence="2">
    <location>
        <begin position="1"/>
        <end position="24"/>
    </location>
</feature>
<dbReference type="Gene3D" id="3.40.50.2300">
    <property type="match status" value="2"/>
</dbReference>
<dbReference type="Proteomes" id="UP000238605">
    <property type="component" value="Unassembled WGS sequence"/>
</dbReference>
<evidence type="ECO:0000256" key="1">
    <source>
        <dbReference type="ARBA" id="ARBA00022729"/>
    </source>
</evidence>
<dbReference type="OrthoDB" id="9769871at2"/>
<name>A0A2S5SS41_9BURK</name>
<evidence type="ECO:0000313" key="4">
    <source>
        <dbReference type="EMBL" id="PPE65519.1"/>
    </source>
</evidence>
<dbReference type="InterPro" id="IPR028082">
    <property type="entry name" value="Peripla_BP_I"/>
</dbReference>